<dbReference type="InterPro" id="IPR037126">
    <property type="entry name" value="PdaC/RsiV-like_sf"/>
</dbReference>
<accession>A0A1F6CRZ0</accession>
<dbReference type="Pfam" id="PF13739">
    <property type="entry name" value="PdaC"/>
    <property type="match status" value="1"/>
</dbReference>
<evidence type="ECO:0000259" key="2">
    <source>
        <dbReference type="Pfam" id="PF13739"/>
    </source>
</evidence>
<evidence type="ECO:0000313" key="3">
    <source>
        <dbReference type="EMBL" id="OGG51946.1"/>
    </source>
</evidence>
<reference evidence="3 4" key="1">
    <citation type="journal article" date="2016" name="Nat. Commun.">
        <title>Thousands of microbial genomes shed light on interconnected biogeochemical processes in an aquifer system.</title>
        <authorList>
            <person name="Anantharaman K."/>
            <person name="Brown C.T."/>
            <person name="Hug L.A."/>
            <person name="Sharon I."/>
            <person name="Castelle C.J."/>
            <person name="Probst A.J."/>
            <person name="Thomas B.C."/>
            <person name="Singh A."/>
            <person name="Wilkins M.J."/>
            <person name="Karaoz U."/>
            <person name="Brodie E.L."/>
            <person name="Williams K.H."/>
            <person name="Hubbard S.S."/>
            <person name="Banfield J.F."/>
        </authorList>
    </citation>
    <scope>NUCLEOTIDE SEQUENCE [LARGE SCALE GENOMIC DNA]</scope>
</reference>
<proteinExistence type="predicted"/>
<sequence>MNRFVGYVLALIALAGIAYAIYIFVPKAPAMPITTITEADPETGTEMQTEVVSSQTDTYRIEVRYPKFGIPAVDAKIKAVVDSAVAEFKTYPANPPDSSTPQNEMSGSFDSVYAGPDIVSVALSISEYTGGAHPNTVIIGVNVEKLTGKSLTLDDALLILGKSLEEVAESSLKELKVILGEDVLFPEGAAAKSENYSTFLIGKDRVTFIFNNYQVAPYAAGHQEVWFKRVK</sequence>
<dbReference type="Pfam" id="PF11738">
    <property type="entry name" value="DUF3298"/>
    <property type="match status" value="1"/>
</dbReference>
<dbReference type="InterPro" id="IPR025303">
    <property type="entry name" value="PdaC"/>
</dbReference>
<dbReference type="Proteomes" id="UP000176445">
    <property type="component" value="Unassembled WGS sequence"/>
</dbReference>
<evidence type="ECO:0000259" key="1">
    <source>
        <dbReference type="Pfam" id="PF11738"/>
    </source>
</evidence>
<feature type="domain" description="DUF3298" evidence="1">
    <location>
        <begin position="182"/>
        <end position="226"/>
    </location>
</feature>
<dbReference type="Gene3D" id="3.90.640.20">
    <property type="entry name" value="Heat-shock cognate protein, ATPase"/>
    <property type="match status" value="1"/>
</dbReference>
<evidence type="ECO:0008006" key="5">
    <source>
        <dbReference type="Google" id="ProtNLM"/>
    </source>
</evidence>
<comment type="caution">
    <text evidence="3">The sequence shown here is derived from an EMBL/GenBank/DDBJ whole genome shotgun (WGS) entry which is preliminary data.</text>
</comment>
<evidence type="ECO:0000313" key="4">
    <source>
        <dbReference type="Proteomes" id="UP000176445"/>
    </source>
</evidence>
<protein>
    <recommendedName>
        <fullName evidence="5">DUF3298 domain-containing protein</fullName>
    </recommendedName>
</protein>
<dbReference type="AlphaFoldDB" id="A0A1F6CRZ0"/>
<dbReference type="Gene3D" id="3.30.565.40">
    <property type="entry name" value="Fervidobacterium nodosum Rt17-B1 like"/>
    <property type="match status" value="1"/>
</dbReference>
<feature type="domain" description="Deacetylase PdaC" evidence="2">
    <location>
        <begin position="53"/>
        <end position="136"/>
    </location>
</feature>
<dbReference type="InterPro" id="IPR021729">
    <property type="entry name" value="DUF3298"/>
</dbReference>
<organism evidence="3 4">
    <name type="scientific">Candidatus Kaiserbacteria bacterium RIFCSPHIGHO2_01_FULL_54_36b</name>
    <dbReference type="NCBI Taxonomy" id="1798483"/>
    <lineage>
        <taxon>Bacteria</taxon>
        <taxon>Candidatus Kaiseribacteriota</taxon>
    </lineage>
</organism>
<dbReference type="EMBL" id="MFKW01000008">
    <property type="protein sequence ID" value="OGG51946.1"/>
    <property type="molecule type" value="Genomic_DNA"/>
</dbReference>
<name>A0A1F6CRZ0_9BACT</name>
<gene>
    <name evidence="3" type="ORF">A2704_00235</name>
</gene>